<accession>A0A1E5NGJ2</accession>
<name>A0A1E5NGJ2_9SPIR</name>
<comment type="caution">
    <text evidence="4">The sequence shown here is derived from an EMBL/GenBank/DDBJ whole genome shotgun (WGS) entry which is preliminary data.</text>
</comment>
<dbReference type="SUPFAM" id="SSF48403">
    <property type="entry name" value="Ankyrin repeat"/>
    <property type="match status" value="1"/>
</dbReference>
<dbReference type="PROSITE" id="PS50088">
    <property type="entry name" value="ANK_REPEAT"/>
    <property type="match status" value="2"/>
</dbReference>
<dbReference type="PROSITE" id="PS50297">
    <property type="entry name" value="ANK_REP_REGION"/>
    <property type="match status" value="2"/>
</dbReference>
<dbReference type="Proteomes" id="UP000095247">
    <property type="component" value="Unassembled WGS sequence"/>
</dbReference>
<keyword evidence="2 3" id="KW-0040">ANK repeat</keyword>
<gene>
    <name evidence="4" type="ORF">BFL38_13275</name>
</gene>
<dbReference type="RefSeq" id="WP_069725827.1">
    <property type="nucleotide sequence ID" value="NZ_MDCO01000006.1"/>
</dbReference>
<keyword evidence="1" id="KW-0677">Repeat</keyword>
<evidence type="ECO:0000256" key="3">
    <source>
        <dbReference type="PROSITE-ProRule" id="PRU00023"/>
    </source>
</evidence>
<dbReference type="EMBL" id="MDCO01000006">
    <property type="protein sequence ID" value="OEJ15271.1"/>
    <property type="molecule type" value="Genomic_DNA"/>
</dbReference>
<dbReference type="AlphaFoldDB" id="A0A1E5NGJ2"/>
<sequence length="90" mass="9978">MIELLEASKNNDLETLKSLIEKGADVNAKDNDNWTALMLASDNGHLEVVKYLLDKGADVNAADNNGWTPFFFAGDNSNSDFLISIFYILH</sequence>
<dbReference type="InterPro" id="IPR002110">
    <property type="entry name" value="Ankyrin_rpt"/>
</dbReference>
<evidence type="ECO:0000256" key="2">
    <source>
        <dbReference type="ARBA" id="ARBA00023043"/>
    </source>
</evidence>
<evidence type="ECO:0000313" key="5">
    <source>
        <dbReference type="Proteomes" id="UP000095247"/>
    </source>
</evidence>
<dbReference type="InterPro" id="IPR036770">
    <property type="entry name" value="Ankyrin_rpt-contain_sf"/>
</dbReference>
<dbReference type="SMART" id="SM00248">
    <property type="entry name" value="ANK"/>
    <property type="match status" value="2"/>
</dbReference>
<dbReference type="PANTHER" id="PTHR24171">
    <property type="entry name" value="ANKYRIN REPEAT DOMAIN-CONTAINING PROTEIN 39-RELATED"/>
    <property type="match status" value="1"/>
</dbReference>
<dbReference type="Pfam" id="PF12796">
    <property type="entry name" value="Ank_2"/>
    <property type="match status" value="1"/>
</dbReference>
<dbReference type="Gene3D" id="1.25.40.20">
    <property type="entry name" value="Ankyrin repeat-containing domain"/>
    <property type="match status" value="1"/>
</dbReference>
<evidence type="ECO:0000313" key="4">
    <source>
        <dbReference type="EMBL" id="OEJ15271.1"/>
    </source>
</evidence>
<evidence type="ECO:0000256" key="1">
    <source>
        <dbReference type="ARBA" id="ARBA00022737"/>
    </source>
</evidence>
<feature type="repeat" description="ANK" evidence="3">
    <location>
        <begin position="32"/>
        <end position="64"/>
    </location>
</feature>
<reference evidence="4 5" key="1">
    <citation type="submission" date="2016-08" db="EMBL/GenBank/DDBJ databases">
        <title>Characterization and recognition of Brachyspira hampsonii sp. nov., a novel intestinal spirochete that is pathogenic to pigs.</title>
        <authorList>
            <person name="Mirajkar N."/>
            <person name="La T."/>
            <person name="Phillips N."/>
            <person name="Hampson D."/>
            <person name="Gebhart C."/>
        </authorList>
    </citation>
    <scope>NUCLEOTIDE SEQUENCE [LARGE SCALE GENOMIC DNA]</scope>
    <source>
        <strain evidence="4 5">P280/1</strain>
    </source>
</reference>
<feature type="repeat" description="ANK" evidence="3">
    <location>
        <begin position="1"/>
        <end position="31"/>
    </location>
</feature>
<organism evidence="4 5">
    <name type="scientific">Brachyspira hampsonii</name>
    <dbReference type="NCBI Taxonomy" id="1287055"/>
    <lineage>
        <taxon>Bacteria</taxon>
        <taxon>Pseudomonadati</taxon>
        <taxon>Spirochaetota</taxon>
        <taxon>Spirochaetia</taxon>
        <taxon>Brachyspirales</taxon>
        <taxon>Brachyspiraceae</taxon>
        <taxon>Brachyspira</taxon>
    </lineage>
</organism>
<protein>
    <submittedName>
        <fullName evidence="4">Uncharacterized protein</fullName>
    </submittedName>
</protein>
<proteinExistence type="predicted"/>